<feature type="compositionally biased region" description="Polar residues" evidence="2">
    <location>
        <begin position="489"/>
        <end position="509"/>
    </location>
</feature>
<keyword evidence="3" id="KW-1185">Reference proteome</keyword>
<proteinExistence type="predicted"/>
<dbReference type="WBParaSite" id="jg1868">
    <property type="protein sequence ID" value="jg1868"/>
    <property type="gene ID" value="jg1868"/>
</dbReference>
<evidence type="ECO:0000313" key="4">
    <source>
        <dbReference type="WBParaSite" id="jg1868"/>
    </source>
</evidence>
<sequence length="621" mass="69847">MSGYQISGANVAMSASKLMDPRLHRDRSIARGVCSVSDPLKPSTQSTQTKPSQTSSGCLPMDISDGEEDADSKKSDQKLDCGQQEATHTFSPPLLECARNNGFNQAHNHQQHQPETKDQTIQRLYNQTLHLQEKLKHWERCRSEWEELKGSQEQVVRLEDQENSTQKLEQTICELKSELESLRCGQSASEDIQSKLDSKEKAWRTAMDRIRQLDDQHRETSKKSAAKDRQLKLANEKCCQAEQEAAQWMAKYRRVKEKLATKKVQVSTIETGSNTDAFSLTPEHLQQCMEKSAQLQQELKEVCAEYKQNNALLLEDRQAMQLKQVRWTEEKELLNQLVRTANDQLNKYRADLKLAEAKIADQRQHRLNGNLVNKPRKRQRKASSDRASSEPITLADALQFVPRPSPASKVLGDMIVISSDDEEKEVSPVEVPLQLDATISPPKNVEASNLVVAKDNGTGTSPPACAIEQLETLTRSLESEMPVLMTPQKCCSNNPAEQTRQQNSGGRATAPQLTAQHFADYVAQSNQTSGRGAPNVRLEHGDPRVAANVSPAAQQSHHIQMLFVEFLKMYAKYIPAWTAIMPFCERHGVPAQARAQLILQLQPIANKFEEMKSTAGQYYLR</sequence>
<evidence type="ECO:0000256" key="2">
    <source>
        <dbReference type="SAM" id="MobiDB-lite"/>
    </source>
</evidence>
<reference evidence="4" key="1">
    <citation type="submission" date="2022-11" db="UniProtKB">
        <authorList>
            <consortium name="WormBaseParasite"/>
        </authorList>
    </citation>
    <scope>IDENTIFICATION</scope>
</reference>
<feature type="compositionally biased region" description="Low complexity" evidence="2">
    <location>
        <begin position="41"/>
        <end position="56"/>
    </location>
</feature>
<dbReference type="AlphaFoldDB" id="A0A915DD90"/>
<evidence type="ECO:0000256" key="1">
    <source>
        <dbReference type="SAM" id="Coils"/>
    </source>
</evidence>
<evidence type="ECO:0000313" key="3">
    <source>
        <dbReference type="Proteomes" id="UP000887574"/>
    </source>
</evidence>
<feature type="region of interest" description="Disordered" evidence="2">
    <location>
        <begin position="368"/>
        <end position="390"/>
    </location>
</feature>
<organism evidence="3 4">
    <name type="scientific">Ditylenchus dipsaci</name>
    <dbReference type="NCBI Taxonomy" id="166011"/>
    <lineage>
        <taxon>Eukaryota</taxon>
        <taxon>Metazoa</taxon>
        <taxon>Ecdysozoa</taxon>
        <taxon>Nematoda</taxon>
        <taxon>Chromadorea</taxon>
        <taxon>Rhabditida</taxon>
        <taxon>Tylenchina</taxon>
        <taxon>Tylenchomorpha</taxon>
        <taxon>Sphaerularioidea</taxon>
        <taxon>Anguinidae</taxon>
        <taxon>Anguininae</taxon>
        <taxon>Ditylenchus</taxon>
    </lineage>
</organism>
<feature type="coiled-coil region" evidence="1">
    <location>
        <begin position="285"/>
        <end position="365"/>
    </location>
</feature>
<keyword evidence="1" id="KW-0175">Coiled coil</keyword>
<name>A0A915DD90_9BILA</name>
<feature type="region of interest" description="Disordered" evidence="2">
    <location>
        <begin position="33"/>
        <end position="85"/>
    </location>
</feature>
<dbReference type="Proteomes" id="UP000887574">
    <property type="component" value="Unplaced"/>
</dbReference>
<feature type="region of interest" description="Disordered" evidence="2">
    <location>
        <begin position="487"/>
        <end position="509"/>
    </location>
</feature>
<accession>A0A915DD90</accession>
<protein>
    <submittedName>
        <fullName evidence="4">Uncharacterized protein</fullName>
    </submittedName>
</protein>